<proteinExistence type="predicted"/>
<organism evidence="2">
    <name type="scientific">Pseudomonas aeruginosa</name>
    <dbReference type="NCBI Taxonomy" id="287"/>
    <lineage>
        <taxon>Bacteria</taxon>
        <taxon>Pseudomonadati</taxon>
        <taxon>Pseudomonadota</taxon>
        <taxon>Gammaproteobacteria</taxon>
        <taxon>Pseudomonadales</taxon>
        <taxon>Pseudomonadaceae</taxon>
        <taxon>Pseudomonas</taxon>
    </lineage>
</organism>
<feature type="region of interest" description="Disordered" evidence="1">
    <location>
        <begin position="50"/>
        <end position="74"/>
    </location>
</feature>
<name>A0A6A9JWS7_PSEAI</name>
<evidence type="ECO:0000256" key="1">
    <source>
        <dbReference type="SAM" id="MobiDB-lite"/>
    </source>
</evidence>
<accession>A0A6A9JWS7</accession>
<reference evidence="2" key="1">
    <citation type="submission" date="2019-11" db="EMBL/GenBank/DDBJ databases">
        <title>Genomes of ocular Pseudomonas aeruginosa isolates.</title>
        <authorList>
            <person name="Khan M."/>
            <person name="Rice S.A."/>
            <person name="Willcox M.D.P."/>
            <person name="Stapleton F."/>
        </authorList>
    </citation>
    <scope>NUCLEOTIDE SEQUENCE</scope>
    <source>
        <strain evidence="2">PA206</strain>
    </source>
</reference>
<comment type="caution">
    <text evidence="2">The sequence shown here is derived from an EMBL/GenBank/DDBJ whole genome shotgun (WGS) entry which is preliminary data.</text>
</comment>
<gene>
    <name evidence="2" type="ORF">GNQ20_21775</name>
</gene>
<dbReference type="EMBL" id="WOAJ01000009">
    <property type="protein sequence ID" value="MUI60444.1"/>
    <property type="molecule type" value="Genomic_DNA"/>
</dbReference>
<sequence>MKSAIDLARLVMPGARLRAPTAAWKLHRYCPRFVLVVVFDLPDQARHARPLATGGPRGSIRLIDGFDPFDGGTH</sequence>
<evidence type="ECO:0000313" key="2">
    <source>
        <dbReference type="EMBL" id="MUI60444.1"/>
    </source>
</evidence>
<dbReference type="RefSeq" id="WP_124120062.1">
    <property type="nucleotide sequence ID" value="NZ_CAADNH010000283.1"/>
</dbReference>
<dbReference type="AlphaFoldDB" id="A0A6A9JWS7"/>
<protein>
    <submittedName>
        <fullName evidence="2">Uncharacterized protein</fullName>
    </submittedName>
</protein>